<dbReference type="RefSeq" id="WP_180045009.1">
    <property type="nucleotide sequence ID" value="NZ_CP048659.1"/>
</dbReference>
<evidence type="ECO:0000313" key="2">
    <source>
        <dbReference type="Proteomes" id="UP000593966"/>
    </source>
</evidence>
<gene>
    <name evidence="1" type="ORF">G0028_16045</name>
</gene>
<reference evidence="1 2" key="1">
    <citation type="submission" date="2020-02" db="EMBL/GenBank/DDBJ databases">
        <title>Tigecycline-resistant Acinetobacter species from pigs and migratory birds.</title>
        <authorList>
            <person name="Chen C."/>
            <person name="Sun J."/>
            <person name="Liao X.-P."/>
            <person name="Liu Y.-H."/>
        </authorList>
    </citation>
    <scope>NUCLEOTIDE SEQUENCE [LARGE SCALE GENOMIC DNA]</scope>
    <source>
        <strain evidence="1 2">YH12207_T</strain>
    </source>
</reference>
<accession>A0A7S6VYN7</accession>
<dbReference type="Proteomes" id="UP000593966">
    <property type="component" value="Chromosome"/>
</dbReference>
<dbReference type="EMBL" id="CP048659">
    <property type="protein sequence ID" value="QOW47268.1"/>
    <property type="molecule type" value="Genomic_DNA"/>
</dbReference>
<organism evidence="1 2">
    <name type="scientific">Acinetobacter piscicola</name>
    <dbReference type="NCBI Taxonomy" id="2006115"/>
    <lineage>
        <taxon>Bacteria</taxon>
        <taxon>Pseudomonadati</taxon>
        <taxon>Pseudomonadota</taxon>
        <taxon>Gammaproteobacteria</taxon>
        <taxon>Moraxellales</taxon>
        <taxon>Moraxellaceae</taxon>
        <taxon>Acinetobacter</taxon>
    </lineage>
</organism>
<proteinExistence type="predicted"/>
<sequence>MDAKVIEVNNVLEGDAKQVADQIFGGYIVPTFNEIAKDAPLSAMQFVTIIAGNGISLCLSRTRTDKLDSAAKILHDLVDEVLTNVKASRIKKS</sequence>
<evidence type="ECO:0000313" key="1">
    <source>
        <dbReference type="EMBL" id="QOW47268.1"/>
    </source>
</evidence>
<keyword evidence="2" id="KW-1185">Reference proteome</keyword>
<protein>
    <submittedName>
        <fullName evidence="1">Uncharacterized protein</fullName>
    </submittedName>
</protein>
<dbReference type="AlphaFoldDB" id="A0A7S6VYN7"/>
<name>A0A7S6VYN7_9GAMM</name>